<dbReference type="CDD" id="cd15853">
    <property type="entry name" value="SNARE_Bet1"/>
    <property type="match status" value="1"/>
</dbReference>
<dbReference type="GO" id="GO:0005789">
    <property type="term" value="C:endoplasmic reticulum membrane"/>
    <property type="evidence" value="ECO:0007669"/>
    <property type="project" value="UniProtKB-SubCell"/>
</dbReference>
<protein>
    <recommendedName>
        <fullName evidence="16">BET1 homolog</fullName>
    </recommendedName>
    <alternativeName>
        <fullName evidence="17">Golgi vesicular membrane-trafficking protein p18</fullName>
    </alternativeName>
</protein>
<dbReference type="InterPro" id="IPR039899">
    <property type="entry name" value="BET1_SNARE"/>
</dbReference>
<keyword evidence="4" id="KW-0812">Transmembrane</keyword>
<keyword evidence="7" id="KW-0653">Protein transport</keyword>
<comment type="function">
    <text evidence="14">Required for vesicular transport from the ER to the Golgi complex. Functions as a SNARE involved in the docking process of ER-derived vesicles with the cis-Golgi membrane.</text>
</comment>
<comment type="similarity">
    <text evidence="13">Belongs to the BET1 family.</text>
</comment>
<evidence type="ECO:0000256" key="17">
    <source>
        <dbReference type="ARBA" id="ARBA00077825"/>
    </source>
</evidence>
<evidence type="ECO:0000256" key="13">
    <source>
        <dbReference type="ARBA" id="ARBA00037962"/>
    </source>
</evidence>
<evidence type="ECO:0000256" key="16">
    <source>
        <dbReference type="ARBA" id="ARBA00071590"/>
    </source>
</evidence>
<keyword evidence="10" id="KW-0175">Coiled coil</keyword>
<evidence type="ECO:0000313" key="20">
    <source>
        <dbReference type="EMBL" id="EAL24487.1"/>
    </source>
</evidence>
<dbReference type="SUPFAM" id="SSF58038">
    <property type="entry name" value="SNARE fusion complex"/>
    <property type="match status" value="1"/>
</dbReference>
<evidence type="ECO:0000256" key="9">
    <source>
        <dbReference type="ARBA" id="ARBA00023034"/>
    </source>
</evidence>
<evidence type="ECO:0000256" key="12">
    <source>
        <dbReference type="ARBA" id="ARBA00024188"/>
    </source>
</evidence>
<proteinExistence type="inferred from homology"/>
<evidence type="ECO:0000256" key="4">
    <source>
        <dbReference type="ARBA" id="ARBA00022692"/>
    </source>
</evidence>
<evidence type="ECO:0000256" key="8">
    <source>
        <dbReference type="ARBA" id="ARBA00022989"/>
    </source>
</evidence>
<organism evidence="20">
    <name type="scientific">Homo sapiens</name>
    <name type="common">Human</name>
    <dbReference type="NCBI Taxonomy" id="9606"/>
    <lineage>
        <taxon>Eukaryota</taxon>
        <taxon>Metazoa</taxon>
        <taxon>Chordata</taxon>
        <taxon>Craniata</taxon>
        <taxon>Vertebrata</taxon>
        <taxon>Euteleostomi</taxon>
        <taxon>Mammalia</taxon>
        <taxon>Eutheria</taxon>
        <taxon>Euarchontoglires</taxon>
        <taxon>Primates</taxon>
        <taxon>Haplorrhini</taxon>
        <taxon>Catarrhini</taxon>
        <taxon>Hominidae</taxon>
        <taxon>Homo</taxon>
    </lineage>
</organism>
<keyword evidence="8" id="KW-1133">Transmembrane helix</keyword>
<dbReference type="GO" id="GO:0005794">
    <property type="term" value="C:Golgi apparatus"/>
    <property type="evidence" value="ECO:0007669"/>
    <property type="project" value="UniProtKB-SubCell"/>
</dbReference>
<evidence type="ECO:0000256" key="5">
    <source>
        <dbReference type="ARBA" id="ARBA00022824"/>
    </source>
</evidence>
<evidence type="ECO:0000256" key="2">
    <source>
        <dbReference type="ARBA" id="ARBA00022448"/>
    </source>
</evidence>
<dbReference type="PeptideAtlas" id="A0A090N7X2"/>
<dbReference type="FunFam" id="1.20.5.110:FF:000026">
    <property type="entry name" value="BET1 homolog"/>
    <property type="match status" value="1"/>
</dbReference>
<evidence type="ECO:0000259" key="19">
    <source>
        <dbReference type="PROSITE" id="PS50192"/>
    </source>
</evidence>
<keyword evidence="3" id="KW-0597">Phosphoprotein</keyword>
<dbReference type="PANTHER" id="PTHR12791">
    <property type="entry name" value="GOLGI SNARE BET1-RELATED"/>
    <property type="match status" value="1"/>
</dbReference>
<evidence type="ECO:0000256" key="7">
    <source>
        <dbReference type="ARBA" id="ARBA00022927"/>
    </source>
</evidence>
<dbReference type="EMBL" id="AACC02000108">
    <property type="protein sequence ID" value="EAL24487.1"/>
    <property type="molecule type" value="Genomic_DNA"/>
</dbReference>
<evidence type="ECO:0000256" key="11">
    <source>
        <dbReference type="ARBA" id="ARBA00023136"/>
    </source>
</evidence>
<keyword evidence="5" id="KW-0256">Endoplasmic reticulum</keyword>
<feature type="domain" description="T-SNARE coiled-coil homology" evidence="19">
    <location>
        <begin position="26"/>
        <end position="75"/>
    </location>
</feature>
<keyword evidence="11" id="KW-0472">Membrane</keyword>
<dbReference type="Gene3D" id="1.20.5.110">
    <property type="match status" value="1"/>
</dbReference>
<evidence type="ECO:0000256" key="10">
    <source>
        <dbReference type="ARBA" id="ARBA00023054"/>
    </source>
</evidence>
<dbReference type="GO" id="GO:0015031">
    <property type="term" value="P:protein transport"/>
    <property type="evidence" value="ECO:0007669"/>
    <property type="project" value="UniProtKB-KW"/>
</dbReference>
<evidence type="ECO:0000256" key="18">
    <source>
        <dbReference type="SAM" id="MobiDB-lite"/>
    </source>
</evidence>
<feature type="region of interest" description="Disordered" evidence="18">
    <location>
        <begin position="1"/>
        <end position="33"/>
    </location>
</feature>
<accession>A0A090N7X2</accession>
<dbReference type="AlphaFoldDB" id="A0A090N7X2"/>
<name>A0A090N7X2_HUMAN</name>
<keyword evidence="6" id="KW-0931">ER-Golgi transport</keyword>
<dbReference type="InterPro" id="IPR000727">
    <property type="entry name" value="T_SNARE_dom"/>
</dbReference>
<sequence length="161" mass="17120">MKHAGLGEGIPPDNSGNDGYANNGYSAREEENETLTENLRSKVTAIKSFSIEIGHEVKTQNKLLAVMDSQFDSTTGFLGFFTSLYVKHRLVRAPGRAAPPSAQAPTPSPVQEQVLPSAAALHLCGTALPRGKVQALQPIALDLKTSPVGLLSHETGLMEIS</sequence>
<reference evidence="20" key="1">
    <citation type="journal article" date="2003" name="Science">
        <title>Human chromosome 7: DNA sequence and biology.</title>
        <authorList>
            <person name="Scherer S.W."/>
            <person name="Cheung J."/>
            <person name="MacDonald J.R."/>
            <person name="Osborne L.R."/>
            <person name="Nakabayashi K."/>
            <person name="Herbrick J.A."/>
            <person name="Carson A.R."/>
            <person name="Parker-Katiraee L."/>
            <person name="Skaug J."/>
            <person name="Khaja R."/>
            <person name="Zhang J."/>
            <person name="Hudek A.K."/>
            <person name="Li M."/>
            <person name="Haddad M."/>
            <person name="Duggan G.E."/>
            <person name="Fernandez B.A."/>
            <person name="Kanematsu E."/>
            <person name="Gentles S."/>
            <person name="Christopoulos C.C."/>
            <person name="Choufani S."/>
            <person name="Kwasnicka D."/>
            <person name="Zheng X.H."/>
            <person name="Lai Z."/>
            <person name="Nusskern D."/>
            <person name="Zhang Q."/>
            <person name="Gu Z."/>
            <person name="Lu F."/>
            <person name="Zeesman S."/>
            <person name="Nowaczyk M.J."/>
            <person name="Teshima I."/>
            <person name="Chitayat D."/>
            <person name="Shuman C."/>
            <person name="Weksberg R."/>
            <person name="Zackai E.H."/>
            <person name="Grebe T.A."/>
            <person name="Cox S.R."/>
            <person name="Kirkpatrick S.J."/>
            <person name="Rahman N."/>
            <person name="Friedman J.M."/>
            <person name="Heng H.H."/>
            <person name="Pelicci P.G."/>
            <person name="Lo-Coco F."/>
            <person name="Belloni E."/>
            <person name="Shaffer L.G."/>
            <person name="Pober B."/>
            <person name="Morton C.C."/>
            <person name="Gusella J.F."/>
            <person name="Bruns G.A."/>
            <person name="Korf B.R."/>
            <person name="Quade B.J."/>
            <person name="Ligon A.H."/>
            <person name="Ferguson H."/>
            <person name="Higgins A.W."/>
            <person name="Leach N.T."/>
            <person name="Herrick S.R."/>
            <person name="Lemyre E."/>
            <person name="Farra C.G."/>
            <person name="Kim H.G."/>
            <person name="Summers A.M."/>
            <person name="Gripp K.W."/>
            <person name="Roberts W."/>
            <person name="Szatmari P."/>
            <person name="Winsor E.J."/>
            <person name="Grzeschik K.H."/>
            <person name="Teebi A."/>
            <person name="Minassian B.A."/>
            <person name="Kere J."/>
            <person name="Armengol L."/>
            <person name="Pujana M.A."/>
            <person name="Estivill X."/>
            <person name="Wilson M.D."/>
            <person name="Koop B.F."/>
            <person name="Tosi S."/>
            <person name="Moore G.E."/>
            <person name="Boright A.P."/>
            <person name="Zlotorynski E."/>
            <person name="Kerem B."/>
            <person name="Kroisel P.M."/>
            <person name="Petek E."/>
            <person name="Oscier D.G."/>
            <person name="Mould S.J."/>
            <person name="Dohner H."/>
            <person name="Dohner K."/>
            <person name="Rommens J.M."/>
            <person name="Vincent J.B."/>
            <person name="Venter J.C."/>
            <person name="Li P.W."/>
            <person name="Mural R.J."/>
            <person name="Adams M.D."/>
            <person name="Tsui L.C."/>
        </authorList>
    </citation>
    <scope>NUCLEOTIDE SEQUENCE [LARGE SCALE GENOMIC DNA]</scope>
</reference>
<dbReference type="PROSITE" id="PS50192">
    <property type="entry name" value="T_SNARE"/>
    <property type="match status" value="1"/>
</dbReference>
<evidence type="ECO:0000256" key="15">
    <source>
        <dbReference type="ARBA" id="ARBA00063965"/>
    </source>
</evidence>
<dbReference type="GO" id="GO:0016192">
    <property type="term" value="P:vesicle-mediated transport"/>
    <property type="evidence" value="ECO:0007669"/>
    <property type="project" value="UniProtKB-KW"/>
</dbReference>
<evidence type="ECO:0000256" key="3">
    <source>
        <dbReference type="ARBA" id="ARBA00022553"/>
    </source>
</evidence>
<comment type="subcellular location">
    <subcellularLocation>
        <location evidence="1">Endoplasmic reticulum membrane</location>
        <topology evidence="1">Single-pass type IV membrane protein</topology>
    </subcellularLocation>
    <subcellularLocation>
        <location evidence="12">Golgi apparatus</location>
        <location evidence="12">cis-Golgi network membrane</location>
    </subcellularLocation>
</comment>
<evidence type="ECO:0000256" key="6">
    <source>
        <dbReference type="ARBA" id="ARBA00022892"/>
    </source>
</evidence>
<gene>
    <name evidence="20" type="primary">LOC402320</name>
    <name evidence="20" type="ORF">tcag7.1033</name>
</gene>
<comment type="subunit">
    <text evidence="15">Interacts with SNARE complex members GOSR2, SEC22B and STX5. Interacts with LMAN1/ERGIC53. Interacts with STX17.</text>
</comment>
<evidence type="ECO:0000256" key="1">
    <source>
        <dbReference type="ARBA" id="ARBA00004163"/>
    </source>
</evidence>
<keyword evidence="9" id="KW-0333">Golgi apparatus</keyword>
<reference evidence="20" key="2">
    <citation type="submission" date="2004-06" db="EMBL/GenBank/DDBJ databases">
        <authorList>
            <person name="Scherer S.W."/>
            <person name="Cheung J."/>
            <person name="MacDonald J.R."/>
            <person name="Osborne L.R."/>
            <person name="Nakabayashi K."/>
            <person name="Herbrick J.-A."/>
            <person name="Carson A.R."/>
            <person name="Parker-Katiraee L."/>
            <person name="Skaug J."/>
            <person name="Khaja R."/>
            <person name="Zhang J."/>
            <person name="Hudek A.K."/>
            <person name="Li M."/>
            <person name="Haddad M."/>
            <person name="Duggan G.E."/>
            <person name="Fernandez B.A."/>
            <person name="Kanematsu E."/>
            <person name="Gentles S."/>
            <person name="Christopoulos C.C."/>
            <person name="Choufani S."/>
            <person name="Kwasnicka D."/>
            <person name="Zheng X.H."/>
            <person name="Nusskern D."/>
            <person name="Zhang Q."/>
            <person name="Gu Z."/>
            <person name="Lu F."/>
            <person name="Zeesman S."/>
            <person name="Teshima I."/>
            <person name="Chitayat D."/>
            <person name="Shuman C."/>
            <person name="Weksberg R."/>
            <person name="Zackai E.H."/>
            <person name="Grebe T.A."/>
            <person name="Cox S.R."/>
            <person name="Kirkpatrick S.J."/>
            <person name="Rahman N."/>
            <person name="Friedman J.M."/>
            <person name="Heng H.H.Q."/>
            <person name="Pelicci P."/>
            <person name="Lococo F."/>
            <person name="Belloni E."/>
            <person name="Shaffer L.G."/>
            <person name="Morton C.C."/>
            <person name="Pober B."/>
            <person name="Gusella J."/>
            <person name="Bruns G."/>
            <person name="Korf B.R."/>
            <person name="Quade B.J."/>
            <person name="Ligon A.H."/>
            <person name="Ferguson H."/>
            <person name="Higgins A.W."/>
            <person name="Leach N.T."/>
            <person name="Herrick S.R."/>
            <person name="Lemyre E."/>
            <person name="Farra C.G."/>
            <person name="Kim H.-G."/>
            <person name="Summers A.M."/>
            <person name="Gripp K.W."/>
            <person name="Roberts W."/>
            <person name="Szatmari P."/>
            <person name="Winsor E.J.T."/>
            <person name="Grzeschik K.-H."/>
            <person name="Teebi A."/>
            <person name="Minassian B.A."/>
            <person name="Kere J."/>
            <person name="Armengol L."/>
            <person name="Pujana M.Angel."/>
            <person name="Estivill X."/>
            <person name="Wilson M.D."/>
            <person name="Koop B.F."/>
            <person name="Tosi S."/>
            <person name="Moore G.E."/>
            <person name="Boright A.P."/>
            <person name="Zlotorynski E."/>
            <person name="Kerem B."/>
            <person name="Kroisel P.M."/>
            <person name="Petek E."/>
            <person name="Oscier D.G."/>
            <person name="Mould S.J."/>
            <person name="Doehner H."/>
            <person name="Doehner K."/>
            <person name="Rommens J.M."/>
            <person name="Vincent J.B."/>
            <person name="Venter J.C."/>
            <person name="Li P.W."/>
            <person name="Mural R.J."/>
            <person name="Adams M.D."/>
            <person name="Tsui L.-C."/>
        </authorList>
    </citation>
    <scope>NUCLEOTIDE SEQUENCE</scope>
</reference>
<keyword evidence="2" id="KW-0813">Transport</keyword>
<comment type="caution">
    <text evidence="20">The sequence shown here is derived from an EMBL/GenBank/DDBJ whole genome shotgun (WGS) entry which is preliminary data.</text>
</comment>
<evidence type="ECO:0000256" key="14">
    <source>
        <dbReference type="ARBA" id="ARBA00054011"/>
    </source>
</evidence>